<evidence type="ECO:0000259" key="1">
    <source>
        <dbReference type="Pfam" id="PF10551"/>
    </source>
</evidence>
<dbReference type="Proteomes" id="UP000270094">
    <property type="component" value="Unassembled WGS sequence"/>
</dbReference>
<protein>
    <recommendedName>
        <fullName evidence="1">MULE transposase domain-containing protein</fullName>
    </recommendedName>
</protein>
<dbReference type="InterPro" id="IPR018289">
    <property type="entry name" value="MULE_transposase_dom"/>
</dbReference>
<feature type="domain" description="MULE transposase" evidence="1">
    <location>
        <begin position="59"/>
        <end position="144"/>
    </location>
</feature>
<gene>
    <name evidence="2" type="ORF">SVUK_LOCUS8966</name>
</gene>
<proteinExistence type="predicted"/>
<evidence type="ECO:0000313" key="3">
    <source>
        <dbReference type="Proteomes" id="UP000270094"/>
    </source>
</evidence>
<evidence type="ECO:0000313" key="2">
    <source>
        <dbReference type="EMBL" id="VDM73968.1"/>
    </source>
</evidence>
<reference evidence="2 3" key="1">
    <citation type="submission" date="2018-11" db="EMBL/GenBank/DDBJ databases">
        <authorList>
            <consortium name="Pathogen Informatics"/>
        </authorList>
    </citation>
    <scope>NUCLEOTIDE SEQUENCE [LARGE SCALE GENOMIC DNA]</scope>
</reference>
<dbReference type="Pfam" id="PF10551">
    <property type="entry name" value="MULE"/>
    <property type="match status" value="1"/>
</dbReference>
<keyword evidence="3" id="KW-1185">Reference proteome</keyword>
<dbReference type="AlphaFoldDB" id="A0A3P7L494"/>
<sequence length="251" mass="28995">MGRVSDEHAVLANGSRFLQFQSPGLHMYYSLETIEMAQRHGLYVLVADGVHDLQPDATNRKGQLYTVHGVCNNTIDVPLLYAITTSKNERTYELIFRQLKEELQRVGNVEGLRIVLDFERASISAARKVFPTASIEGCGFHLAMAWNRKKDALGLRKYITGAHRDRQVLLWWNAVKGAIFLPPHLHRRLPALHRPDVPRSHEAYEKCSEFLRYLTSTWYEGHFKGMWNKWGIMDTRTTNAAEAFHRYTIWV</sequence>
<accession>A0A3P7L494</accession>
<dbReference type="EMBL" id="UYYB01033369">
    <property type="protein sequence ID" value="VDM73968.1"/>
    <property type="molecule type" value="Genomic_DNA"/>
</dbReference>
<dbReference type="OrthoDB" id="5839148at2759"/>
<name>A0A3P7L494_STRVU</name>
<organism evidence="2 3">
    <name type="scientific">Strongylus vulgaris</name>
    <name type="common">Blood worm</name>
    <dbReference type="NCBI Taxonomy" id="40348"/>
    <lineage>
        <taxon>Eukaryota</taxon>
        <taxon>Metazoa</taxon>
        <taxon>Ecdysozoa</taxon>
        <taxon>Nematoda</taxon>
        <taxon>Chromadorea</taxon>
        <taxon>Rhabditida</taxon>
        <taxon>Rhabditina</taxon>
        <taxon>Rhabditomorpha</taxon>
        <taxon>Strongyloidea</taxon>
        <taxon>Strongylidae</taxon>
        <taxon>Strongylus</taxon>
    </lineage>
</organism>